<proteinExistence type="predicted"/>
<gene>
    <name evidence="2" type="ORF">HK100_001779</name>
</gene>
<feature type="signal peptide" evidence="1">
    <location>
        <begin position="1"/>
        <end position="23"/>
    </location>
</feature>
<keyword evidence="1" id="KW-0732">Signal</keyword>
<sequence length="574" mass="58900">MKLRSFLPVIALSLSAANAYASAHKCLPKFTVISAAAVATSATTIVAASTPNTSAAVTTTNDVQNSTTTTTTSPVITTTTNLVVATTTTVTPAITTTNLVATTSTTLTDAVPAPVTTADVVPSITETTTTTTFAALIPATTTAVSTGSGSCSNPSITVTNINVGESINVNEDDAGSSIISISSIPSGGSRIAYATTGGTIKVVTLNADDTINTSVATVTVDVVDFADLYADDTGFVILGTRDAEGGGTLNCGNPSNLCGTAPNPAIPCYDMYLIRFDGSTEIWATKLTSSSASLPPYSTSSTGPEVYMIWWYAHQGQIAFDGANWGAYFGAAISVSQGGCINIHQGDRMKVVGPLGEIVSSVDSFDWGCSHSGYERLVYDARVGHFVMICKTDNNDQLMFPDTYNTIYPVDLWYSDLGGIALDSGSGGYWASVSNIHAGQPADASGNADVHLIHFTKTAVASGVDADIVLAAGSVTTNARAPHIAALGSDASSILVAWETATSAGELQQGNTGRVLWVQVVSATDGSAVSNPVTVSAAGNRYSFFKTAHDGSVAYPAQALDSDSAINVVRVASC</sequence>
<organism evidence="2 3">
    <name type="scientific">Physocladia obscura</name>
    <dbReference type="NCBI Taxonomy" id="109957"/>
    <lineage>
        <taxon>Eukaryota</taxon>
        <taxon>Fungi</taxon>
        <taxon>Fungi incertae sedis</taxon>
        <taxon>Chytridiomycota</taxon>
        <taxon>Chytridiomycota incertae sedis</taxon>
        <taxon>Chytridiomycetes</taxon>
        <taxon>Chytridiales</taxon>
        <taxon>Chytriomycetaceae</taxon>
        <taxon>Physocladia</taxon>
    </lineage>
</organism>
<dbReference type="EMBL" id="JADGJH010001398">
    <property type="protein sequence ID" value="KAJ3114070.1"/>
    <property type="molecule type" value="Genomic_DNA"/>
</dbReference>
<name>A0AAD5SWC8_9FUNG</name>
<reference evidence="2" key="1">
    <citation type="submission" date="2020-05" db="EMBL/GenBank/DDBJ databases">
        <title>Phylogenomic resolution of chytrid fungi.</title>
        <authorList>
            <person name="Stajich J.E."/>
            <person name="Amses K."/>
            <person name="Simmons R."/>
            <person name="Seto K."/>
            <person name="Myers J."/>
            <person name="Bonds A."/>
            <person name="Quandt C.A."/>
            <person name="Barry K."/>
            <person name="Liu P."/>
            <person name="Grigoriev I."/>
            <person name="Longcore J.E."/>
            <person name="James T.Y."/>
        </authorList>
    </citation>
    <scope>NUCLEOTIDE SEQUENCE</scope>
    <source>
        <strain evidence="2">JEL0513</strain>
    </source>
</reference>
<accession>A0AAD5SWC8</accession>
<keyword evidence="3" id="KW-1185">Reference proteome</keyword>
<dbReference type="AlphaFoldDB" id="A0AAD5SWC8"/>
<dbReference type="Proteomes" id="UP001211907">
    <property type="component" value="Unassembled WGS sequence"/>
</dbReference>
<comment type="caution">
    <text evidence="2">The sequence shown here is derived from an EMBL/GenBank/DDBJ whole genome shotgun (WGS) entry which is preliminary data.</text>
</comment>
<feature type="chain" id="PRO_5042235935" evidence="1">
    <location>
        <begin position="24"/>
        <end position="574"/>
    </location>
</feature>
<evidence type="ECO:0000256" key="1">
    <source>
        <dbReference type="SAM" id="SignalP"/>
    </source>
</evidence>
<evidence type="ECO:0000313" key="2">
    <source>
        <dbReference type="EMBL" id="KAJ3114070.1"/>
    </source>
</evidence>
<evidence type="ECO:0000313" key="3">
    <source>
        <dbReference type="Proteomes" id="UP001211907"/>
    </source>
</evidence>
<protein>
    <submittedName>
        <fullName evidence="2">Uncharacterized protein</fullName>
    </submittedName>
</protein>